<evidence type="ECO:0000256" key="1">
    <source>
        <dbReference type="SAM" id="Phobius"/>
    </source>
</evidence>
<keyword evidence="1" id="KW-0472">Membrane</keyword>
<evidence type="ECO:0000313" key="3">
    <source>
        <dbReference type="WBParaSite" id="L893_g20139.t1"/>
    </source>
</evidence>
<dbReference type="AlphaFoldDB" id="A0A1I7YVE0"/>
<dbReference type="WBParaSite" id="L893_g20139.t1">
    <property type="protein sequence ID" value="L893_g20139.t1"/>
    <property type="gene ID" value="L893_g20139"/>
</dbReference>
<proteinExistence type="predicted"/>
<feature type="transmembrane region" description="Helical" evidence="1">
    <location>
        <begin position="32"/>
        <end position="54"/>
    </location>
</feature>
<accession>A0A1I7YVE0</accession>
<protein>
    <submittedName>
        <fullName evidence="3">SWIB domain-containing protein</fullName>
    </submittedName>
</protein>
<name>A0A1I7YVE0_9BILA</name>
<organism evidence="2 3">
    <name type="scientific">Steinernema glaseri</name>
    <dbReference type="NCBI Taxonomy" id="37863"/>
    <lineage>
        <taxon>Eukaryota</taxon>
        <taxon>Metazoa</taxon>
        <taxon>Ecdysozoa</taxon>
        <taxon>Nematoda</taxon>
        <taxon>Chromadorea</taxon>
        <taxon>Rhabditida</taxon>
        <taxon>Tylenchina</taxon>
        <taxon>Panagrolaimomorpha</taxon>
        <taxon>Strongyloidoidea</taxon>
        <taxon>Steinernematidae</taxon>
        <taxon>Steinernema</taxon>
    </lineage>
</organism>
<sequence>MSSASQHVADKPKSVQKGTELNATLPCRVMKLLLGSLSAMKLAFGLLLMLAFLASLCEARESRSTGVKKCIVNWKRKVYHDGVSDMEKKLTPSQQQAITAYISRVVPRSGSELPSYINFCAKRMPMIFENV</sequence>
<keyword evidence="1" id="KW-1133">Transmembrane helix</keyword>
<reference evidence="3" key="1">
    <citation type="submission" date="2016-11" db="UniProtKB">
        <authorList>
            <consortium name="WormBaseParasite"/>
        </authorList>
    </citation>
    <scope>IDENTIFICATION</scope>
</reference>
<dbReference type="Proteomes" id="UP000095287">
    <property type="component" value="Unplaced"/>
</dbReference>
<keyword evidence="2" id="KW-1185">Reference proteome</keyword>
<keyword evidence="1" id="KW-0812">Transmembrane</keyword>
<evidence type="ECO:0000313" key="2">
    <source>
        <dbReference type="Proteomes" id="UP000095287"/>
    </source>
</evidence>